<evidence type="ECO:0000313" key="11">
    <source>
        <dbReference type="Proteomes" id="UP001153709"/>
    </source>
</evidence>
<dbReference type="AlphaFoldDB" id="A0A9N9SRR0"/>
<dbReference type="PANTHER" id="PTHR42643:SF30">
    <property type="entry name" value="IONOTROPIC RECEPTOR 40A-RELATED"/>
    <property type="match status" value="1"/>
</dbReference>
<keyword evidence="11" id="KW-1185">Reference proteome</keyword>
<evidence type="ECO:0000256" key="4">
    <source>
        <dbReference type="ARBA" id="ARBA00022989"/>
    </source>
</evidence>
<proteinExistence type="predicted"/>
<evidence type="ECO:0000256" key="3">
    <source>
        <dbReference type="ARBA" id="ARBA00022692"/>
    </source>
</evidence>
<reference evidence="10" key="1">
    <citation type="submission" date="2022-01" db="EMBL/GenBank/DDBJ databases">
        <authorList>
            <person name="King R."/>
        </authorList>
    </citation>
    <scope>NUCLEOTIDE SEQUENCE</scope>
</reference>
<evidence type="ECO:0000256" key="8">
    <source>
        <dbReference type="SAM" id="MobiDB-lite"/>
    </source>
</evidence>
<feature type="transmembrane region" description="Helical" evidence="9">
    <location>
        <begin position="519"/>
        <end position="536"/>
    </location>
</feature>
<keyword evidence="5 9" id="KW-0472">Membrane</keyword>
<organism evidence="10 11">
    <name type="scientific">Diabrotica balteata</name>
    <name type="common">Banded cucumber beetle</name>
    <dbReference type="NCBI Taxonomy" id="107213"/>
    <lineage>
        <taxon>Eukaryota</taxon>
        <taxon>Metazoa</taxon>
        <taxon>Ecdysozoa</taxon>
        <taxon>Arthropoda</taxon>
        <taxon>Hexapoda</taxon>
        <taxon>Insecta</taxon>
        <taxon>Pterygota</taxon>
        <taxon>Neoptera</taxon>
        <taxon>Endopterygota</taxon>
        <taxon>Coleoptera</taxon>
        <taxon>Polyphaga</taxon>
        <taxon>Cucujiformia</taxon>
        <taxon>Chrysomeloidea</taxon>
        <taxon>Chrysomelidae</taxon>
        <taxon>Galerucinae</taxon>
        <taxon>Diabroticina</taxon>
        <taxon>Diabroticites</taxon>
        <taxon>Diabrotica</taxon>
    </lineage>
</organism>
<keyword evidence="7" id="KW-0325">Glycoprotein</keyword>
<keyword evidence="6" id="KW-0675">Receptor</keyword>
<evidence type="ECO:0000256" key="2">
    <source>
        <dbReference type="ARBA" id="ARBA00022475"/>
    </source>
</evidence>
<evidence type="ECO:0000256" key="5">
    <source>
        <dbReference type="ARBA" id="ARBA00023136"/>
    </source>
</evidence>
<dbReference type="GO" id="GO:0005886">
    <property type="term" value="C:plasma membrane"/>
    <property type="evidence" value="ECO:0007669"/>
    <property type="project" value="UniProtKB-SubCell"/>
</dbReference>
<protein>
    <submittedName>
        <fullName evidence="10">Uncharacterized protein</fullName>
    </submittedName>
</protein>
<dbReference type="PANTHER" id="PTHR42643">
    <property type="entry name" value="IONOTROPIC RECEPTOR 20A-RELATED"/>
    <property type="match status" value="1"/>
</dbReference>
<comment type="subcellular location">
    <subcellularLocation>
        <location evidence="1">Cell membrane</location>
        <topology evidence="1">Multi-pass membrane protein</topology>
    </subcellularLocation>
</comment>
<evidence type="ECO:0000256" key="9">
    <source>
        <dbReference type="SAM" id="Phobius"/>
    </source>
</evidence>
<feature type="transmembrane region" description="Helical" evidence="9">
    <location>
        <begin position="716"/>
        <end position="735"/>
    </location>
</feature>
<evidence type="ECO:0000256" key="7">
    <source>
        <dbReference type="ARBA" id="ARBA00023180"/>
    </source>
</evidence>
<evidence type="ECO:0000313" key="10">
    <source>
        <dbReference type="EMBL" id="CAG9826615.1"/>
    </source>
</evidence>
<keyword evidence="4 9" id="KW-1133">Transmembrane helix</keyword>
<dbReference type="SUPFAM" id="SSF50729">
    <property type="entry name" value="PH domain-like"/>
    <property type="match status" value="1"/>
</dbReference>
<dbReference type="Proteomes" id="UP001153709">
    <property type="component" value="Chromosome 1"/>
</dbReference>
<feature type="region of interest" description="Disordered" evidence="8">
    <location>
        <begin position="135"/>
        <end position="193"/>
    </location>
</feature>
<name>A0A9N9SRR0_DIABA</name>
<keyword evidence="3 9" id="KW-0812">Transmembrane</keyword>
<feature type="compositionally biased region" description="Basic and acidic residues" evidence="8">
    <location>
        <begin position="179"/>
        <end position="193"/>
    </location>
</feature>
<keyword evidence="2" id="KW-1003">Cell membrane</keyword>
<sequence length="738" mass="84696">MGFMGIVLKEALEVLLNFYPWHKYVQEEAKSTLDRMLQDQTHIIVKDSPSKTILENLDWKTWPPVMATLPDTVPQGSVDMCKVLEVTGAEQVTGHPHSLALTSPDRVTFVKAASREDARWWAELLAVFPRRHKRNATFPGGRASPSLPQLGRSASPQPPRPRHLSVTGPSPRTNFETPPLKEERESPPKEQDAKVQIVQPSSDFLGDNAQKCINSILLSSDISDEVIYAVNLNFTFQVPVIYYNTKHNFTRILYNKPSTFIMAGNVSEALENLYNQTLLNSRAKFIILVAKISPMIYKILDDYNIYKVLVIIKSTMQMFVYQTSKKGNYQMMPLTLTCSALRINDLTTGTTEISTLKTMYSFLPPGVVNQKKGVYIEIVNTIMLNMNVTMDYVKTEGYDAFFVPSQFKTDKCDFFISPISEHMIQTDVLLDKTSTVNTDVALFLVPRISKPKNRWNIFYEEFSLVVWLCCFAVAFVLYLLFMYFSKRVEINENVAMYIAMISILFEGCTNLHIKSVGLRALLVNYLIFCLILTTVYKSRMFDIMIRDIPSEIFEHSQDIWKYPNFRMCLPSAAVFYIFNASVYPPYRELTKNNRSFVDKAKNCLEKVAKDKNKVSYLLLSHIEYYVPDFYLDEDGKSLVNTFELDQMSAFLCLCFREGHPLFPAFNSKLRRLKASGIINHIILKSSSKYRKAEALANAKDLLQYNALNVDHLRSTFLVYLFGMMFSVIAFCLEYFRII</sequence>
<feature type="transmembrane region" description="Helical" evidence="9">
    <location>
        <begin position="494"/>
        <end position="513"/>
    </location>
</feature>
<dbReference type="OrthoDB" id="9942268at2759"/>
<dbReference type="InterPro" id="IPR052192">
    <property type="entry name" value="Insect_Ionotropic_Sensory_Rcpt"/>
</dbReference>
<evidence type="ECO:0000256" key="1">
    <source>
        <dbReference type="ARBA" id="ARBA00004651"/>
    </source>
</evidence>
<evidence type="ECO:0000256" key="6">
    <source>
        <dbReference type="ARBA" id="ARBA00023170"/>
    </source>
</evidence>
<feature type="compositionally biased region" description="Polar residues" evidence="8">
    <location>
        <begin position="167"/>
        <end position="176"/>
    </location>
</feature>
<dbReference type="EMBL" id="OU898276">
    <property type="protein sequence ID" value="CAG9826615.1"/>
    <property type="molecule type" value="Genomic_DNA"/>
</dbReference>
<feature type="transmembrane region" description="Helical" evidence="9">
    <location>
        <begin position="462"/>
        <end position="482"/>
    </location>
</feature>
<accession>A0A9N9SRR0</accession>
<gene>
    <name evidence="10" type="ORF">DIABBA_LOCUS716</name>
</gene>